<feature type="compositionally biased region" description="Polar residues" evidence="11">
    <location>
        <begin position="1031"/>
        <end position="1041"/>
    </location>
</feature>
<proteinExistence type="inferred from homology"/>
<dbReference type="GO" id="GO:0005737">
    <property type="term" value="C:cytoplasm"/>
    <property type="evidence" value="ECO:0007669"/>
    <property type="project" value="TreeGrafter"/>
</dbReference>
<evidence type="ECO:0000259" key="13">
    <source>
        <dbReference type="PROSITE" id="PS51844"/>
    </source>
</evidence>
<dbReference type="PROSITE" id="PS51844">
    <property type="entry name" value="SH3_LIKE"/>
    <property type="match status" value="1"/>
</dbReference>
<evidence type="ECO:0000256" key="10">
    <source>
        <dbReference type="SAM" id="Coils"/>
    </source>
</evidence>
<dbReference type="Gene3D" id="1.10.10.820">
    <property type="match status" value="1"/>
</dbReference>
<feature type="binding site" evidence="9">
    <location>
        <begin position="95"/>
        <end position="102"/>
    </location>
    <ligand>
        <name>ATP</name>
        <dbReference type="ChEBI" id="CHEBI:30616"/>
    </ligand>
</feature>
<evidence type="ECO:0000256" key="6">
    <source>
        <dbReference type="ARBA" id="ARBA00023123"/>
    </source>
</evidence>
<dbReference type="PROSITE" id="PS50096">
    <property type="entry name" value="IQ"/>
    <property type="match status" value="6"/>
</dbReference>
<keyword evidence="7 9" id="KW-0505">Motor protein</keyword>
<dbReference type="Gene3D" id="1.20.120.720">
    <property type="entry name" value="Myosin VI head, motor domain, U50 subdomain"/>
    <property type="match status" value="1"/>
</dbReference>
<keyword evidence="15" id="KW-1185">Reference proteome</keyword>
<dbReference type="Pfam" id="PF00612">
    <property type="entry name" value="IQ"/>
    <property type="match status" value="6"/>
</dbReference>
<evidence type="ECO:0000256" key="1">
    <source>
        <dbReference type="ARBA" id="ARBA00022737"/>
    </source>
</evidence>
<accession>A0A4S8KE71</accession>
<evidence type="ECO:0000313" key="14">
    <source>
        <dbReference type="EMBL" id="THU73522.1"/>
    </source>
</evidence>
<dbReference type="SMART" id="SM00242">
    <property type="entry name" value="MYSc"/>
    <property type="match status" value="1"/>
</dbReference>
<dbReference type="Gene3D" id="1.20.58.530">
    <property type="match status" value="1"/>
</dbReference>
<keyword evidence="6 9" id="KW-0518">Myosin</keyword>
<evidence type="ECO:0000256" key="8">
    <source>
        <dbReference type="ARBA" id="ARBA00023203"/>
    </source>
</evidence>
<dbReference type="PROSITE" id="PS51456">
    <property type="entry name" value="MYOSIN_MOTOR"/>
    <property type="match status" value="1"/>
</dbReference>
<dbReference type="EMBL" id="PYDT01000001">
    <property type="protein sequence ID" value="THU73522.1"/>
    <property type="molecule type" value="Genomic_DNA"/>
</dbReference>
<dbReference type="SUPFAM" id="SSF52540">
    <property type="entry name" value="P-loop containing nucleoside triphosphate hydrolases"/>
    <property type="match status" value="3"/>
</dbReference>
<keyword evidence="2 9" id="KW-0547">Nucleotide-binding</keyword>
<evidence type="ECO:0000256" key="5">
    <source>
        <dbReference type="ARBA" id="ARBA00023054"/>
    </source>
</evidence>
<keyword evidence="3 9" id="KW-0067">ATP-binding</keyword>
<dbReference type="GO" id="GO:0051015">
    <property type="term" value="F:actin filament binding"/>
    <property type="evidence" value="ECO:0007669"/>
    <property type="project" value="TreeGrafter"/>
</dbReference>
<dbReference type="AlphaFoldDB" id="A0A4S8KE71"/>
<feature type="domain" description="Myosin motor" evidence="12">
    <location>
        <begin position="1"/>
        <end position="680"/>
    </location>
</feature>
<dbReference type="Pfam" id="PF00063">
    <property type="entry name" value="Myosin_head"/>
    <property type="match status" value="2"/>
</dbReference>
<feature type="region of interest" description="Actin-binding" evidence="9">
    <location>
        <begin position="561"/>
        <end position="583"/>
    </location>
</feature>
<dbReference type="PANTHER" id="PTHR13140:SF836">
    <property type="entry name" value="MYOSIN-6"/>
    <property type="match status" value="1"/>
</dbReference>
<dbReference type="FunFam" id="1.20.58.530:FF:000002">
    <property type="entry name" value="Class V myosin"/>
    <property type="match status" value="1"/>
</dbReference>
<protein>
    <recommendedName>
        <fullName evidence="16">Myosin motor domain-containing protein</fullName>
    </recommendedName>
</protein>
<evidence type="ECO:0000256" key="2">
    <source>
        <dbReference type="ARBA" id="ARBA00022741"/>
    </source>
</evidence>
<dbReference type="PANTHER" id="PTHR13140">
    <property type="entry name" value="MYOSIN"/>
    <property type="match status" value="1"/>
</dbReference>
<dbReference type="InterPro" id="IPR036961">
    <property type="entry name" value="Kinesin_motor_dom_sf"/>
</dbReference>
<dbReference type="GO" id="GO:0005524">
    <property type="term" value="F:ATP binding"/>
    <property type="evidence" value="ECO:0007669"/>
    <property type="project" value="UniProtKB-UniRule"/>
</dbReference>
<reference evidence="14 15" key="1">
    <citation type="journal article" date="2019" name="Nat. Plants">
        <title>Genome sequencing of Musa balbisiana reveals subgenome evolution and function divergence in polyploid bananas.</title>
        <authorList>
            <person name="Yao X."/>
        </authorList>
    </citation>
    <scope>NUCLEOTIDE SEQUENCE [LARGE SCALE GENOMIC DNA]</scope>
    <source>
        <strain evidence="15">cv. DH-PKW</strain>
        <tissue evidence="14">Leaves</tissue>
    </source>
</reference>
<evidence type="ECO:0000256" key="7">
    <source>
        <dbReference type="ARBA" id="ARBA00023175"/>
    </source>
</evidence>
<feature type="domain" description="Myosin N-terminal SH3-like" evidence="13">
    <location>
        <begin position="19"/>
        <end position="68"/>
    </location>
</feature>
<dbReference type="GO" id="GO:0005516">
    <property type="term" value="F:calmodulin binding"/>
    <property type="evidence" value="ECO:0007669"/>
    <property type="project" value="UniProtKB-KW"/>
</dbReference>
<evidence type="ECO:0000256" key="3">
    <source>
        <dbReference type="ARBA" id="ARBA00022840"/>
    </source>
</evidence>
<dbReference type="FunFam" id="1.20.5.190:FF:000018">
    <property type="entry name" value="Myosin XI D"/>
    <property type="match status" value="1"/>
</dbReference>
<comment type="caution">
    <text evidence="14">The sequence shown here is derived from an EMBL/GenBank/DDBJ whole genome shotgun (WGS) entry which is preliminary data.</text>
</comment>
<dbReference type="InterPro" id="IPR027417">
    <property type="entry name" value="P-loop_NTPase"/>
</dbReference>
<evidence type="ECO:0000313" key="15">
    <source>
        <dbReference type="Proteomes" id="UP000317650"/>
    </source>
</evidence>
<organism evidence="14 15">
    <name type="scientific">Musa balbisiana</name>
    <name type="common">Banana</name>
    <dbReference type="NCBI Taxonomy" id="52838"/>
    <lineage>
        <taxon>Eukaryota</taxon>
        <taxon>Viridiplantae</taxon>
        <taxon>Streptophyta</taxon>
        <taxon>Embryophyta</taxon>
        <taxon>Tracheophyta</taxon>
        <taxon>Spermatophyta</taxon>
        <taxon>Magnoliopsida</taxon>
        <taxon>Liliopsida</taxon>
        <taxon>Zingiberales</taxon>
        <taxon>Musaceae</taxon>
        <taxon>Musa</taxon>
    </lineage>
</organism>
<dbReference type="SMART" id="SM00015">
    <property type="entry name" value="IQ"/>
    <property type="match status" value="6"/>
</dbReference>
<dbReference type="STRING" id="52838.A0A4S8KE71"/>
<keyword evidence="5 10" id="KW-0175">Coiled coil</keyword>
<dbReference type="InterPro" id="IPR004009">
    <property type="entry name" value="SH3_Myosin"/>
</dbReference>
<feature type="coiled-coil region" evidence="10">
    <location>
        <begin position="825"/>
        <end position="859"/>
    </location>
</feature>
<dbReference type="InterPro" id="IPR001609">
    <property type="entry name" value="Myosin_head_motor_dom-like"/>
</dbReference>
<dbReference type="PRINTS" id="PR00193">
    <property type="entry name" value="MYOSINHEAVY"/>
</dbReference>
<evidence type="ECO:0000256" key="11">
    <source>
        <dbReference type="SAM" id="MobiDB-lite"/>
    </source>
</evidence>
<evidence type="ECO:0000256" key="9">
    <source>
        <dbReference type="PROSITE-ProRule" id="PRU00782"/>
    </source>
</evidence>
<dbReference type="GO" id="GO:0007015">
    <property type="term" value="P:actin filament organization"/>
    <property type="evidence" value="ECO:0007669"/>
    <property type="project" value="TreeGrafter"/>
</dbReference>
<dbReference type="GO" id="GO:0016020">
    <property type="term" value="C:membrane"/>
    <property type="evidence" value="ECO:0007669"/>
    <property type="project" value="TreeGrafter"/>
</dbReference>
<keyword evidence="4" id="KW-0112">Calmodulin-binding</keyword>
<comment type="similarity">
    <text evidence="9">Belongs to the TRAFAC class myosin-kinesin ATPase superfamily. Myosin family.</text>
</comment>
<dbReference type="GO" id="GO:0016459">
    <property type="term" value="C:myosin complex"/>
    <property type="evidence" value="ECO:0007669"/>
    <property type="project" value="UniProtKB-KW"/>
</dbReference>
<evidence type="ECO:0008006" key="16">
    <source>
        <dbReference type="Google" id="ProtNLM"/>
    </source>
</evidence>
<feature type="region of interest" description="Disordered" evidence="11">
    <location>
        <begin position="1031"/>
        <end position="1051"/>
    </location>
</feature>
<keyword evidence="1" id="KW-0677">Repeat</keyword>
<dbReference type="Gene3D" id="3.40.850.10">
    <property type="entry name" value="Kinesin motor domain"/>
    <property type="match status" value="2"/>
</dbReference>
<name>A0A4S8KE71_MUSBA</name>
<dbReference type="Proteomes" id="UP000317650">
    <property type="component" value="Chromosome 4"/>
</dbReference>
<dbReference type="Pfam" id="PF02736">
    <property type="entry name" value="Myosin_N"/>
    <property type="match status" value="1"/>
</dbReference>
<dbReference type="InterPro" id="IPR000048">
    <property type="entry name" value="IQ_motif_EF-hand-BS"/>
</dbReference>
<dbReference type="GO" id="GO:0030048">
    <property type="term" value="P:actin filament-based movement"/>
    <property type="evidence" value="ECO:0007669"/>
    <property type="project" value="UniProtKB-ARBA"/>
</dbReference>
<dbReference type="FunFam" id="1.20.5.190:FF:000001">
    <property type="entry name" value="unconventional myosin-Va"/>
    <property type="match status" value="2"/>
</dbReference>
<sequence length="1077" mass="122773">MIVFRLIQGDKHANQIHLAVGSHVWTEDSDVAWIDGEVLEVNGDEVNICCADEKVVTAKVMNVHPKDTEAPACGVDDMTKRMMIDEISQSILVSGESGAGKTESTKMLMRFLAYMGGKAATEGRSVEQQILESNPVLEAFGNAKTVRNNNSRTHIGPWPGRYRSGMHCCLARTVQVRYDNTWYIDIPIDTMKGRGGEGKEEEEAETKEVGGGRRCTRQDIDRYKVGNPRTFHYLNQSNCYEIDGLDESEEYLATRRAMDVVGISSDEQDAIFRVVAAILHLGNVEFAEGEEEDSSVPKDEKSWYHLTTAAELFMCNEKALEDSLCKRIIVTRGENITKNLNPEAAALSRDALAKVVYTRLVNRINCSIGQDPDSKFLIGVLDIYGFESFKTNSFEQFCINLTNEKLQQHFNQHVFKMEQEEYTKEEIDWSYIEFIDNQDILDLIEKKPGGIIALLDEACMLPRSTHETFAEKLYQTFKNHQRFSKPKFSRSDFIIRHYAGDVTYQTELFLDKNKDYVVAEHQELLGASGCTFVADLFPPLSEDSSKSSKFSSIGLRFKQQLQTLLETLSATQPHYIRCVKPNNLLKPAIFENHNVLQQLRCGGVLEAIRISCAGFPTRRTFDEFIDRFGIFAPELLDESSDEAAVTKRLMEKVDLKGFQIGKTKVFLRAGQMAELDARRNEVLGLSAKKIQRKFRSYLARKNFISLRKSAISIQATCRGQIARQRYQNMQRQAASLIIQMYFRMHLARKAYTDLCSASVIIQSGLRGMVARKELHFRQETRAAVIIQSYFRRHLARSHYARLKMAAITMQCAWRARAARRELRKLKLAAKETGALQEAKNKLEKQVEELTWRLQLEKRMRLDLEESKSQEITKLQVALQDMQGQFKETKALLVKEKEATKRAVSKQLLDLEESKSQEITKLQVALQDMQGQFKETKALLVKEKEATKRAAEDAPVIHEVQVTDTDLIDKVTAENEKLKALVSSLETRIHETEKKYEETTKISEERLKKSLEAESKITELKNSVKSLQEKLSNMESENQTIDGVSEHNKETKDLETVPPAIKNLARICVGYFLDVFQF</sequence>
<evidence type="ECO:0000259" key="12">
    <source>
        <dbReference type="PROSITE" id="PS51456"/>
    </source>
</evidence>
<keyword evidence="8 9" id="KW-0009">Actin-binding</keyword>
<evidence type="ECO:0000256" key="4">
    <source>
        <dbReference type="ARBA" id="ARBA00022860"/>
    </source>
</evidence>
<dbReference type="Gene3D" id="1.20.5.190">
    <property type="match status" value="3"/>
</dbReference>
<dbReference type="GO" id="GO:0000146">
    <property type="term" value="F:microfilament motor activity"/>
    <property type="evidence" value="ECO:0007669"/>
    <property type="project" value="TreeGrafter"/>
</dbReference>
<dbReference type="Gene3D" id="3.30.70.1590">
    <property type="match status" value="1"/>
</dbReference>
<gene>
    <name evidence="14" type="ORF">C4D60_Mb04t23760</name>
</gene>